<proteinExistence type="inferred from homology"/>
<evidence type="ECO:0000256" key="3">
    <source>
        <dbReference type="ARBA" id="ARBA00022670"/>
    </source>
</evidence>
<evidence type="ECO:0000313" key="7">
    <source>
        <dbReference type="EMBL" id="MBM6753224.1"/>
    </source>
</evidence>
<accession>A0ABS2EL68</accession>
<dbReference type="InterPro" id="IPR047804">
    <property type="entry name" value="C69_dipept_A-like"/>
</dbReference>
<comment type="caution">
    <text evidence="7">The sequence shown here is derived from an EMBL/GenBank/DDBJ whole genome shotgun (WGS) entry which is preliminary data.</text>
</comment>
<name>A0ABS2EL68_9LACO</name>
<keyword evidence="3 6" id="KW-0645">Protease</keyword>
<dbReference type="Proteomes" id="UP000776629">
    <property type="component" value="Unassembled WGS sequence"/>
</dbReference>
<gene>
    <name evidence="7" type="ORF">H5993_00375</name>
</gene>
<evidence type="ECO:0000256" key="2">
    <source>
        <dbReference type="ARBA" id="ARBA00007225"/>
    </source>
</evidence>
<evidence type="ECO:0000256" key="6">
    <source>
        <dbReference type="RuleBase" id="RU364089"/>
    </source>
</evidence>
<dbReference type="EC" id="3.4.-.-" evidence="6"/>
<evidence type="ECO:0000256" key="4">
    <source>
        <dbReference type="ARBA" id="ARBA00022801"/>
    </source>
</evidence>
<evidence type="ECO:0000256" key="5">
    <source>
        <dbReference type="ARBA" id="ARBA00022997"/>
    </source>
</evidence>
<comment type="catalytic activity">
    <reaction evidence="1">
        <text>an L-aminoacyl-L-amino acid + H2O = 2 an L-alpha-amino acid</text>
        <dbReference type="Rhea" id="RHEA:48940"/>
        <dbReference type="ChEBI" id="CHEBI:15377"/>
        <dbReference type="ChEBI" id="CHEBI:59869"/>
        <dbReference type="ChEBI" id="CHEBI:77460"/>
        <dbReference type="EC" id="3.4.13.19"/>
    </reaction>
</comment>
<dbReference type="Pfam" id="PF03577">
    <property type="entry name" value="Peptidase_C69"/>
    <property type="match status" value="1"/>
</dbReference>
<dbReference type="PANTHER" id="PTHR12994:SF17">
    <property type="entry name" value="LD30995P"/>
    <property type="match status" value="1"/>
</dbReference>
<protein>
    <recommendedName>
        <fullName evidence="6">Dipeptidase</fullName>
        <ecNumber evidence="6">3.4.-.-</ecNumber>
    </recommendedName>
</protein>
<keyword evidence="4 6" id="KW-0378">Hydrolase</keyword>
<dbReference type="NCBIfam" id="NF033678">
    <property type="entry name" value="C69_fam_dipept"/>
    <property type="match status" value="1"/>
</dbReference>
<comment type="similarity">
    <text evidence="2 6">Belongs to the peptidase C69 family.</text>
</comment>
<dbReference type="EMBL" id="JACJJQ010000001">
    <property type="protein sequence ID" value="MBM6753224.1"/>
    <property type="molecule type" value="Genomic_DNA"/>
</dbReference>
<evidence type="ECO:0000256" key="1">
    <source>
        <dbReference type="ARBA" id="ARBA00001670"/>
    </source>
</evidence>
<dbReference type="RefSeq" id="WP_204775786.1">
    <property type="nucleotide sequence ID" value="NZ_JACJJQ010000001.1"/>
</dbReference>
<dbReference type="Gene3D" id="3.60.60.10">
    <property type="entry name" value="Penicillin V Acylase, Chain A"/>
    <property type="match status" value="1"/>
</dbReference>
<keyword evidence="8" id="KW-1185">Reference proteome</keyword>
<organism evidence="7 8">
    <name type="scientific">Limosilactobacillus alvi</name>
    <dbReference type="NCBI Taxonomy" id="990412"/>
    <lineage>
        <taxon>Bacteria</taxon>
        <taxon>Bacillati</taxon>
        <taxon>Bacillota</taxon>
        <taxon>Bacilli</taxon>
        <taxon>Lactobacillales</taxon>
        <taxon>Lactobacillaceae</taxon>
        <taxon>Limosilactobacillus</taxon>
    </lineage>
</organism>
<dbReference type="InterPro" id="IPR005322">
    <property type="entry name" value="Peptidase_C69"/>
</dbReference>
<dbReference type="PANTHER" id="PTHR12994">
    <property type="entry name" value="SECERNIN"/>
    <property type="match status" value="1"/>
</dbReference>
<keyword evidence="5 6" id="KW-0224">Dipeptidase</keyword>
<reference evidence="7 8" key="1">
    <citation type="journal article" date="2021" name="Sci. Rep.">
        <title>The distribution of antibiotic resistance genes in chicken gut microbiota commensals.</title>
        <authorList>
            <person name="Juricova H."/>
            <person name="Matiasovicova J."/>
            <person name="Kubasova T."/>
            <person name="Cejkova D."/>
            <person name="Rychlik I."/>
        </authorList>
    </citation>
    <scope>NUCLEOTIDE SEQUENCE [LARGE SCALE GENOMIC DNA]</scope>
    <source>
        <strain evidence="7 8">An810</strain>
    </source>
</reference>
<sequence length="479" mass="54626">METRHSSCTTILVGKKASLDGSVMAARNDDTFLPVTPQRYVVYPAYHNHPNQVKSYLNHFVGDRPADGYRYQGVPNVELTKEGVYDENGFNEKNVAMSATESVYANERVLAFDPLNTESGINEDVIVALTLPFINSAKEGVQYLGQQVAKYGSAEGNGVIFADKNEVWYMEIVTGHHWVAQRIPDDCYALTGNRIAIQEVNFDDPANFMWSDGIQAFVADHHLNPDRKGWNFRRIFGTADVFDQHYNTPRQWYGHKLFNPELKFEPTDFDLPFVMKSDRLISLEDVEYYLSSHYQNTPYDPLGHEGTEQEKHLYRPISLNRTQNSHVLQINPNLPEHAQTIMWMTFGGVPTFTPYLPLFGNADEADARMRNTPVELDLDNPSFYWLFNRLAVMVEAYHAEFAQADLDYLKNLRQYFHTWVAQTAEKTAGMDAKAATVVLNKAQTEMLDKVEHDTKQLLAKLITQGIGLSKLTFKMDVNL</sequence>
<evidence type="ECO:0000313" key="8">
    <source>
        <dbReference type="Proteomes" id="UP000776629"/>
    </source>
</evidence>